<evidence type="ECO:0000256" key="1">
    <source>
        <dbReference type="SAM" id="MobiDB-lite"/>
    </source>
</evidence>
<organism evidence="2 3">
    <name type="scientific">Lactiplantibacillus plajomi</name>
    <dbReference type="NCBI Taxonomy" id="1457217"/>
    <lineage>
        <taxon>Bacteria</taxon>
        <taxon>Bacillati</taxon>
        <taxon>Bacillota</taxon>
        <taxon>Bacilli</taxon>
        <taxon>Lactobacillales</taxon>
        <taxon>Lactobacillaceae</taxon>
        <taxon>Lactiplantibacillus</taxon>
    </lineage>
</organism>
<feature type="region of interest" description="Disordered" evidence="1">
    <location>
        <begin position="151"/>
        <end position="176"/>
    </location>
</feature>
<protein>
    <recommendedName>
        <fullName evidence="4">Cell surface protein</fullName>
    </recommendedName>
</protein>
<gene>
    <name evidence="2" type="ORF">ACFFGS_04105</name>
</gene>
<accession>A0ABV6K1J7</accession>
<comment type="caution">
    <text evidence="2">The sequence shown here is derived from an EMBL/GenBank/DDBJ whole genome shotgun (WGS) entry which is preliminary data.</text>
</comment>
<sequence length="283" mass="30663">MILLVVVAQFTGNQDKPATQKIYPVRVTQITTDKHQDWRFSGTTKAPDNATVVVITGKDGDHNIPLAQTSAGKLPKVRNGKVQATVLGASGVRTTEKYQAGQTAKLRVVAISHYDKKMGTALSDKMVAKVNAKSKTTVFKLTAAQARYLNGDEAESSTESSTKRTHDGSYSATEGENNARKYSYGDFVKSDDWNGKSYHISKAEVLQADESAGQTTLLVYTDEDPSHLFMVSHEGKTTAVEDDYVDIQGVFGDRQTYETKLGGSNTVPSLTAKKITVTGQATD</sequence>
<evidence type="ECO:0000313" key="3">
    <source>
        <dbReference type="Proteomes" id="UP001589855"/>
    </source>
</evidence>
<proteinExistence type="predicted"/>
<reference evidence="2 3" key="1">
    <citation type="submission" date="2024-09" db="EMBL/GenBank/DDBJ databases">
        <authorList>
            <person name="Sun Q."/>
            <person name="Mori K."/>
        </authorList>
    </citation>
    <scope>NUCLEOTIDE SEQUENCE [LARGE SCALE GENOMIC DNA]</scope>
    <source>
        <strain evidence="2 3">TBRC 4575</strain>
    </source>
</reference>
<keyword evidence="3" id="KW-1185">Reference proteome</keyword>
<dbReference type="EMBL" id="JBHLUK010000024">
    <property type="protein sequence ID" value="MFC0423305.1"/>
    <property type="molecule type" value="Genomic_DNA"/>
</dbReference>
<evidence type="ECO:0008006" key="4">
    <source>
        <dbReference type="Google" id="ProtNLM"/>
    </source>
</evidence>
<evidence type="ECO:0000313" key="2">
    <source>
        <dbReference type="EMBL" id="MFC0423305.1"/>
    </source>
</evidence>
<name>A0ABV6K1J7_9LACO</name>
<dbReference type="Proteomes" id="UP001589855">
    <property type="component" value="Unassembled WGS sequence"/>
</dbReference>
<dbReference type="RefSeq" id="WP_170178204.1">
    <property type="nucleotide sequence ID" value="NZ_BAABRM010000007.1"/>
</dbReference>